<dbReference type="OrthoDB" id="3534856at2"/>
<dbReference type="SUPFAM" id="SSF55874">
    <property type="entry name" value="ATPase domain of HSP90 chaperone/DNA topoisomerase II/histidine kinase"/>
    <property type="match status" value="1"/>
</dbReference>
<evidence type="ECO:0000313" key="7">
    <source>
        <dbReference type="Proteomes" id="UP000320244"/>
    </source>
</evidence>
<feature type="transmembrane region" description="Helical" evidence="4">
    <location>
        <begin position="12"/>
        <end position="36"/>
    </location>
</feature>
<evidence type="ECO:0000313" key="6">
    <source>
        <dbReference type="EMBL" id="TWP35971.1"/>
    </source>
</evidence>
<sequence length="377" mass="40222">MGVSQHLGVPLGILRALTLVACFVGAGLPAYGFLWLTMPRSDAPPVVESFTGRPHISGRHLLIAGAVVVAVAVASAMQAVGSHWSVGSAIPLLAIVGGAIIVWSRLDQGERRQWISRDVGENQRSLIRLAVGLVLVVGGIILLVSQGRGFAGLRDVAVAAVVVLFGAVLIAAPFIARLWESLKQEEAGRIRATEKADIAAHLHDSVLQTLALIQRRSGDAQAVQLLARAQERELREWLYAQDNQRDATLAALVSATVHEVEELHGVPIDLVVSGDRPVDDGGQALVGSLREAAANAVRHGAPPVSVYFEVGATAVEAFVRDHGEGFDLDEVPGDRLGVRESILGRMRRHGGDAVVRRREDGTEVSLRLPISKEESHE</sequence>
<keyword evidence="7" id="KW-1185">Reference proteome</keyword>
<evidence type="ECO:0000259" key="5">
    <source>
        <dbReference type="Pfam" id="PF04024"/>
    </source>
</evidence>
<reference evidence="6 7" key="1">
    <citation type="submission" date="2019-05" db="EMBL/GenBank/DDBJ databases">
        <authorList>
            <person name="Lee S.D."/>
        </authorList>
    </citation>
    <scope>NUCLEOTIDE SEQUENCE [LARGE SCALE GENOMIC DNA]</scope>
    <source>
        <strain evidence="6 7">C5-26</strain>
    </source>
</reference>
<organism evidence="6 7">
    <name type="scientific">Leekyejoonella antrihumi</name>
    <dbReference type="NCBI Taxonomy" id="1660198"/>
    <lineage>
        <taxon>Bacteria</taxon>
        <taxon>Bacillati</taxon>
        <taxon>Actinomycetota</taxon>
        <taxon>Actinomycetes</taxon>
        <taxon>Micrococcales</taxon>
        <taxon>Dermacoccaceae</taxon>
        <taxon>Leekyejoonella</taxon>
    </lineage>
</organism>
<evidence type="ECO:0000256" key="2">
    <source>
        <dbReference type="ARBA" id="ARBA00022777"/>
    </source>
</evidence>
<keyword evidence="4" id="KW-1133">Transmembrane helix</keyword>
<dbReference type="GO" id="GO:0016301">
    <property type="term" value="F:kinase activity"/>
    <property type="evidence" value="ECO:0007669"/>
    <property type="project" value="UniProtKB-KW"/>
</dbReference>
<keyword evidence="6" id="KW-0547">Nucleotide-binding</keyword>
<dbReference type="PANTHER" id="PTHR24421">
    <property type="entry name" value="NITRATE/NITRITE SENSOR PROTEIN NARX-RELATED"/>
    <property type="match status" value="1"/>
</dbReference>
<dbReference type="InterPro" id="IPR036890">
    <property type="entry name" value="HATPase_C_sf"/>
</dbReference>
<feature type="transmembrane region" description="Helical" evidence="4">
    <location>
        <begin position="61"/>
        <end position="80"/>
    </location>
</feature>
<dbReference type="Pfam" id="PF04024">
    <property type="entry name" value="PspC"/>
    <property type="match status" value="1"/>
</dbReference>
<dbReference type="PANTHER" id="PTHR24421:SF61">
    <property type="entry name" value="OXYGEN SENSOR HISTIDINE KINASE NREB"/>
    <property type="match status" value="1"/>
</dbReference>
<keyword evidence="1" id="KW-0808">Transferase</keyword>
<keyword evidence="4" id="KW-0472">Membrane</keyword>
<keyword evidence="2" id="KW-0418">Kinase</keyword>
<dbReference type="GO" id="GO:0005524">
    <property type="term" value="F:ATP binding"/>
    <property type="evidence" value="ECO:0007669"/>
    <property type="project" value="UniProtKB-KW"/>
</dbReference>
<evidence type="ECO:0000256" key="3">
    <source>
        <dbReference type="ARBA" id="ARBA00023012"/>
    </source>
</evidence>
<feature type="transmembrane region" description="Helical" evidence="4">
    <location>
        <begin position="86"/>
        <end position="106"/>
    </location>
</feature>
<gene>
    <name evidence="6" type="ORF">FGL98_12115</name>
</gene>
<protein>
    <submittedName>
        <fullName evidence="6">ATP-binding protein</fullName>
    </submittedName>
</protein>
<dbReference type="GO" id="GO:0000160">
    <property type="term" value="P:phosphorelay signal transduction system"/>
    <property type="evidence" value="ECO:0007669"/>
    <property type="project" value="UniProtKB-KW"/>
</dbReference>
<dbReference type="AlphaFoldDB" id="A0A563E182"/>
<dbReference type="EMBL" id="VCQV01000015">
    <property type="protein sequence ID" value="TWP35971.1"/>
    <property type="molecule type" value="Genomic_DNA"/>
</dbReference>
<dbReference type="InterPro" id="IPR050482">
    <property type="entry name" value="Sensor_HK_TwoCompSys"/>
</dbReference>
<keyword evidence="3" id="KW-0902">Two-component regulatory system</keyword>
<name>A0A563E182_9MICO</name>
<feature type="transmembrane region" description="Helical" evidence="4">
    <location>
        <begin position="156"/>
        <end position="179"/>
    </location>
</feature>
<proteinExistence type="predicted"/>
<comment type="caution">
    <text evidence="6">The sequence shown here is derived from an EMBL/GenBank/DDBJ whole genome shotgun (WGS) entry which is preliminary data.</text>
</comment>
<keyword evidence="6" id="KW-0067">ATP-binding</keyword>
<feature type="domain" description="Phage shock protein PspC N-terminal" evidence="5">
    <location>
        <begin position="2"/>
        <end position="40"/>
    </location>
</feature>
<dbReference type="Proteomes" id="UP000320244">
    <property type="component" value="Unassembled WGS sequence"/>
</dbReference>
<dbReference type="InterPro" id="IPR007168">
    <property type="entry name" value="Phageshock_PspC_N"/>
</dbReference>
<evidence type="ECO:0000256" key="4">
    <source>
        <dbReference type="SAM" id="Phobius"/>
    </source>
</evidence>
<reference evidence="6 7" key="2">
    <citation type="submission" date="2019-08" db="EMBL/GenBank/DDBJ databases">
        <title>Jejuicoccus antrihumi gen. nov., sp. nov., a new member of the family Dermacoccaceae isolated from a cave.</title>
        <authorList>
            <person name="Schumann P."/>
            <person name="Kim I.S."/>
        </authorList>
    </citation>
    <scope>NUCLEOTIDE SEQUENCE [LARGE SCALE GENOMIC DNA]</scope>
    <source>
        <strain evidence="6 7">C5-26</strain>
    </source>
</reference>
<feature type="transmembrane region" description="Helical" evidence="4">
    <location>
        <begin position="126"/>
        <end position="144"/>
    </location>
</feature>
<keyword evidence="4" id="KW-0812">Transmembrane</keyword>
<evidence type="ECO:0000256" key="1">
    <source>
        <dbReference type="ARBA" id="ARBA00022679"/>
    </source>
</evidence>
<dbReference type="Gene3D" id="3.30.565.10">
    <property type="entry name" value="Histidine kinase-like ATPase, C-terminal domain"/>
    <property type="match status" value="1"/>
</dbReference>
<accession>A0A563E182</accession>